<sequence length="40" mass="4237">MEDLLPSAAMGERCRSAAPDACRLSKPAKSNRPVASNTAY</sequence>
<proteinExistence type="predicted"/>
<reference evidence="1 2" key="2">
    <citation type="journal article" date="2013" name="Environ. Sci. Technol.">
        <title>The 4-tert-butylphenol-utilizing bacterium Sphingobium fuliginis OMI can degrade bisphenols via phenolic ring hydroxylation and meta-cleavage pathway.</title>
        <authorList>
            <person name="Ogata Y."/>
            <person name="Goda S."/>
            <person name="Toyama T."/>
            <person name="Sei K."/>
            <person name="Ike M."/>
        </authorList>
    </citation>
    <scope>NUCLEOTIDE SEQUENCE [LARGE SCALE GENOMIC DNA]</scope>
    <source>
        <strain evidence="1 2">OMI</strain>
    </source>
</reference>
<evidence type="ECO:0000313" key="1">
    <source>
        <dbReference type="EMBL" id="GAY22116.1"/>
    </source>
</evidence>
<reference evidence="1 2" key="1">
    <citation type="journal article" date="2013" name="Biodegradation">
        <title>Occurrence of 4-tert-butylphenol (4-t-BP) biodegradation in an aquatic sample caused by the presence of Spirodela polyrrhiza and isolation of a 4-t-BP-utilizing bacterium.</title>
        <authorList>
            <person name="Ogata Y."/>
            <person name="Toyama T."/>
            <person name="Yu N."/>
            <person name="Wang X."/>
            <person name="Sei K."/>
            <person name="Ike M."/>
        </authorList>
    </citation>
    <scope>NUCLEOTIDE SEQUENCE [LARGE SCALE GENOMIC DNA]</scope>
    <source>
        <strain evidence="1 2">OMI</strain>
    </source>
</reference>
<dbReference type="Proteomes" id="UP000221538">
    <property type="component" value="Unassembled WGS sequence"/>
</dbReference>
<evidence type="ECO:0000313" key="2">
    <source>
        <dbReference type="Proteomes" id="UP000221538"/>
    </source>
</evidence>
<accession>A0A292ZGS1</accession>
<comment type="caution">
    <text evidence="1">The sequence shown here is derived from an EMBL/GenBank/DDBJ whole genome shotgun (WGS) entry which is preliminary data.</text>
</comment>
<gene>
    <name evidence="1" type="ORF">SFOMI_2671</name>
</gene>
<organism evidence="1 2">
    <name type="scientific">Sphingobium fuliginis (strain ATCC 27551)</name>
    <dbReference type="NCBI Taxonomy" id="336203"/>
    <lineage>
        <taxon>Bacteria</taxon>
        <taxon>Pseudomonadati</taxon>
        <taxon>Pseudomonadota</taxon>
        <taxon>Alphaproteobacteria</taxon>
        <taxon>Sphingomonadales</taxon>
        <taxon>Sphingomonadaceae</taxon>
        <taxon>Sphingobium</taxon>
    </lineage>
</organism>
<protein>
    <submittedName>
        <fullName evidence="1">Uncharacterized protein</fullName>
    </submittedName>
</protein>
<dbReference type="AlphaFoldDB" id="A0A292ZGS1"/>
<dbReference type="EMBL" id="BEWI01000032">
    <property type="protein sequence ID" value="GAY22116.1"/>
    <property type="molecule type" value="Genomic_DNA"/>
</dbReference>
<name>A0A292ZGS1_SPHSA</name>